<dbReference type="Proteomes" id="UP001432027">
    <property type="component" value="Unassembled WGS sequence"/>
</dbReference>
<comment type="caution">
    <text evidence="2">The sequence shown here is derived from an EMBL/GenBank/DDBJ whole genome shotgun (WGS) entry which is preliminary data.</text>
</comment>
<evidence type="ECO:0000313" key="3">
    <source>
        <dbReference type="Proteomes" id="UP001432027"/>
    </source>
</evidence>
<keyword evidence="3" id="KW-1185">Reference proteome</keyword>
<proteinExistence type="predicted"/>
<feature type="compositionally biased region" description="Acidic residues" evidence="1">
    <location>
        <begin position="24"/>
        <end position="60"/>
    </location>
</feature>
<accession>A0AAV5TYD4</accession>
<name>A0AAV5TYD4_9BILA</name>
<feature type="region of interest" description="Disordered" evidence="1">
    <location>
        <begin position="1"/>
        <end position="67"/>
    </location>
</feature>
<dbReference type="AlphaFoldDB" id="A0AAV5TYD4"/>
<dbReference type="EMBL" id="BTSX01000005">
    <property type="protein sequence ID" value="GMS99494.1"/>
    <property type="molecule type" value="Genomic_DNA"/>
</dbReference>
<feature type="compositionally biased region" description="Basic and acidic residues" evidence="1">
    <location>
        <begin position="10"/>
        <end position="22"/>
    </location>
</feature>
<organism evidence="2 3">
    <name type="scientific">Pristionchus entomophagus</name>
    <dbReference type="NCBI Taxonomy" id="358040"/>
    <lineage>
        <taxon>Eukaryota</taxon>
        <taxon>Metazoa</taxon>
        <taxon>Ecdysozoa</taxon>
        <taxon>Nematoda</taxon>
        <taxon>Chromadorea</taxon>
        <taxon>Rhabditida</taxon>
        <taxon>Rhabditina</taxon>
        <taxon>Diplogasteromorpha</taxon>
        <taxon>Diplogasteroidea</taxon>
        <taxon>Neodiplogasteridae</taxon>
        <taxon>Pristionchus</taxon>
    </lineage>
</organism>
<protein>
    <submittedName>
        <fullName evidence="2">Uncharacterized protein</fullName>
    </submittedName>
</protein>
<sequence length="231" mass="26638">SFRSTNDQALRMETEHLEKGIDNLEIEESEEKQVDDEEVEDQQLYAEESDDEEPVEEDQDENPKTVSQVVAPAKGLIDECVAERKVIFPEAAFVLGSLSSMAKIIQHTASFNFLMALEEAGKLKEQIQSVNYKEKFLIVKAFLEETLPALENIIKGNMTSFKSFIVNHQFTTDIVINVELHLELIPKMEKYQTVESVEAYQKHYENNDALSLAMQIRKRFVMILQTLYWLQ</sequence>
<feature type="non-terminal residue" evidence="2">
    <location>
        <position position="1"/>
    </location>
</feature>
<evidence type="ECO:0000256" key="1">
    <source>
        <dbReference type="SAM" id="MobiDB-lite"/>
    </source>
</evidence>
<gene>
    <name evidence="2" type="ORF">PENTCL1PPCAC_21669</name>
</gene>
<reference evidence="2" key="1">
    <citation type="submission" date="2023-10" db="EMBL/GenBank/DDBJ databases">
        <title>Genome assembly of Pristionchus species.</title>
        <authorList>
            <person name="Yoshida K."/>
            <person name="Sommer R.J."/>
        </authorList>
    </citation>
    <scope>NUCLEOTIDE SEQUENCE</scope>
    <source>
        <strain evidence="2">RS0144</strain>
    </source>
</reference>
<evidence type="ECO:0000313" key="2">
    <source>
        <dbReference type="EMBL" id="GMS99494.1"/>
    </source>
</evidence>